<dbReference type="RefSeq" id="WP_175491728.1">
    <property type="nucleotide sequence ID" value="NZ_CP076607.1"/>
</dbReference>
<evidence type="ECO:0000313" key="2">
    <source>
        <dbReference type="EMBL" id="QWU13848.1"/>
    </source>
</evidence>
<dbReference type="AlphaFoldDB" id="A0A1H8FFQ0"/>
<sequence length="56" mass="6504">MREEQELNQQREMNQTSLNEEEQAAGDKGVEVKSAGELEQKRKLVDSMDQPDSFEY</sequence>
<proteinExistence type="predicted"/>
<evidence type="ECO:0000256" key="1">
    <source>
        <dbReference type="SAM" id="MobiDB-lite"/>
    </source>
</evidence>
<feature type="compositionally biased region" description="Basic and acidic residues" evidence="1">
    <location>
        <begin position="28"/>
        <end position="46"/>
    </location>
</feature>
<organism evidence="3 4">
    <name type="scientific">Paenibacillus sophorae</name>
    <dbReference type="NCBI Taxonomy" id="1333845"/>
    <lineage>
        <taxon>Bacteria</taxon>
        <taxon>Bacillati</taxon>
        <taxon>Bacillota</taxon>
        <taxon>Bacilli</taxon>
        <taxon>Bacillales</taxon>
        <taxon>Paenibacillaceae</taxon>
        <taxon>Paenibacillus</taxon>
    </lineage>
</organism>
<evidence type="ECO:0000313" key="3">
    <source>
        <dbReference type="EMBL" id="SEN30017.1"/>
    </source>
</evidence>
<evidence type="ECO:0000313" key="4">
    <source>
        <dbReference type="Proteomes" id="UP000198809"/>
    </source>
</evidence>
<reference evidence="3 4" key="1">
    <citation type="submission" date="2016-10" db="EMBL/GenBank/DDBJ databases">
        <authorList>
            <person name="de Groot N.N."/>
        </authorList>
    </citation>
    <scope>NUCLEOTIDE SEQUENCE [LARGE SCALE GENOMIC DNA]</scope>
    <source>
        <strain evidence="3 4">CGMCC 1.10238</strain>
    </source>
</reference>
<dbReference type="Proteomes" id="UP000198809">
    <property type="component" value="Unassembled WGS sequence"/>
</dbReference>
<dbReference type="EMBL" id="CP076607">
    <property type="protein sequence ID" value="QWU13848.1"/>
    <property type="molecule type" value="Genomic_DNA"/>
</dbReference>
<dbReference type="Proteomes" id="UP000683429">
    <property type="component" value="Chromosome"/>
</dbReference>
<feature type="compositionally biased region" description="Polar residues" evidence="1">
    <location>
        <begin position="7"/>
        <end position="18"/>
    </location>
</feature>
<evidence type="ECO:0000313" key="5">
    <source>
        <dbReference type="Proteomes" id="UP000683429"/>
    </source>
</evidence>
<protein>
    <submittedName>
        <fullName evidence="3">Uncharacterized protein</fullName>
    </submittedName>
</protein>
<feature type="region of interest" description="Disordered" evidence="1">
    <location>
        <begin position="1"/>
        <end position="56"/>
    </location>
</feature>
<name>A0A1H8FFQ0_9BACL</name>
<reference evidence="2 5" key="2">
    <citation type="submission" date="2021-06" db="EMBL/GenBank/DDBJ databases">
        <title>Whole genome sequence of Paenibacillus sophorae DSM23020 for comparative genomics.</title>
        <authorList>
            <person name="Kim M.-J."/>
            <person name="Lee G."/>
            <person name="Shin J.-H."/>
        </authorList>
    </citation>
    <scope>NUCLEOTIDE SEQUENCE [LARGE SCALE GENOMIC DNA]</scope>
    <source>
        <strain evidence="2 5">DSM 23020</strain>
    </source>
</reference>
<dbReference type="EMBL" id="FODH01000001">
    <property type="protein sequence ID" value="SEN30017.1"/>
    <property type="molecule type" value="Genomic_DNA"/>
</dbReference>
<keyword evidence="5" id="KW-1185">Reference proteome</keyword>
<gene>
    <name evidence="2" type="ORF">KP014_18020</name>
    <name evidence="3" type="ORF">SAMN04487895_10190</name>
</gene>
<accession>A0A1H8FFQ0</accession>